<dbReference type="PANTHER" id="PTHR33990">
    <property type="entry name" value="PROTEIN YJDN-RELATED"/>
    <property type="match status" value="1"/>
</dbReference>
<reference evidence="2 3" key="1">
    <citation type="submission" date="2016-08" db="EMBL/GenBank/DDBJ databases">
        <title>Genome sequence of Clavibacter michiganensis spp. strain CASJ009.</title>
        <authorList>
            <person name="Thapa S.P."/>
            <person name="Coaker G."/>
        </authorList>
    </citation>
    <scope>NUCLEOTIDE SEQUENCE [LARGE SCALE GENOMIC DNA]</scope>
    <source>
        <strain evidence="2">CASJ009</strain>
    </source>
</reference>
<dbReference type="InterPro" id="IPR029068">
    <property type="entry name" value="Glyas_Bleomycin-R_OHBP_Dase"/>
</dbReference>
<dbReference type="Proteomes" id="UP000195106">
    <property type="component" value="Unassembled WGS sequence"/>
</dbReference>
<dbReference type="PANTHER" id="PTHR33990:SF1">
    <property type="entry name" value="PROTEIN YJDN"/>
    <property type="match status" value="1"/>
</dbReference>
<dbReference type="EMBL" id="MDHJ01000001">
    <property type="protein sequence ID" value="OUE09859.1"/>
    <property type="molecule type" value="Genomic_DNA"/>
</dbReference>
<protein>
    <recommendedName>
        <fullName evidence="1">Glyoxalase/fosfomycin resistance/dioxygenase domain-containing protein</fullName>
    </recommendedName>
</protein>
<dbReference type="SUPFAM" id="SSF54593">
    <property type="entry name" value="Glyoxalase/Bleomycin resistance protein/Dihydroxybiphenyl dioxygenase"/>
    <property type="match status" value="1"/>
</dbReference>
<dbReference type="Gene3D" id="3.10.180.10">
    <property type="entry name" value="2,3-Dihydroxybiphenyl 1,2-Dioxygenase, domain 1"/>
    <property type="match status" value="1"/>
</dbReference>
<organism evidence="2 3">
    <name type="scientific">Clavibacter michiganensis</name>
    <dbReference type="NCBI Taxonomy" id="28447"/>
    <lineage>
        <taxon>Bacteria</taxon>
        <taxon>Bacillati</taxon>
        <taxon>Actinomycetota</taxon>
        <taxon>Actinomycetes</taxon>
        <taxon>Micrococcales</taxon>
        <taxon>Microbacteriaceae</taxon>
        <taxon>Clavibacter</taxon>
    </lineage>
</organism>
<gene>
    <name evidence="2" type="ORF">CMsap09_13005</name>
</gene>
<feature type="domain" description="Glyoxalase/fosfomycin resistance/dioxygenase" evidence="1">
    <location>
        <begin position="13"/>
        <end position="132"/>
    </location>
</feature>
<sequence>MSITTTLHVNLRGQAAEALAFYHSVFGGDMVAVPYGDTDSGQGPGQAEQIVWGEVRSPDGFHVMAYDIQQSLPYAAGENAFYLSLRSEDVELIQRVGGALAASEGATVHVPFGPSMFSPLYGKLTDRFGVTWIIDVIVPWQTGA</sequence>
<evidence type="ECO:0000313" key="3">
    <source>
        <dbReference type="Proteomes" id="UP000195106"/>
    </source>
</evidence>
<dbReference type="Pfam" id="PF00903">
    <property type="entry name" value="Glyoxalase"/>
    <property type="match status" value="1"/>
</dbReference>
<proteinExistence type="predicted"/>
<comment type="caution">
    <text evidence="2">The sequence shown here is derived from an EMBL/GenBank/DDBJ whole genome shotgun (WGS) entry which is preliminary data.</text>
</comment>
<evidence type="ECO:0000259" key="1">
    <source>
        <dbReference type="Pfam" id="PF00903"/>
    </source>
</evidence>
<dbReference type="InterPro" id="IPR004360">
    <property type="entry name" value="Glyas_Fos-R_dOase_dom"/>
</dbReference>
<evidence type="ECO:0000313" key="2">
    <source>
        <dbReference type="EMBL" id="OUE09859.1"/>
    </source>
</evidence>
<dbReference type="AlphaFoldDB" id="A0A251XX52"/>
<name>A0A251XX52_9MICO</name>
<accession>A0A251XX52</accession>